<evidence type="ECO:0000313" key="1">
    <source>
        <dbReference type="EMBL" id="CAK8996492.1"/>
    </source>
</evidence>
<proteinExistence type="predicted"/>
<feature type="non-terminal residue" evidence="2">
    <location>
        <position position="1"/>
    </location>
</feature>
<protein>
    <recommendedName>
        <fullName evidence="4">Reverse transcriptase domain-containing protein</fullName>
    </recommendedName>
</protein>
<gene>
    <name evidence="1" type="ORF">CCMP2556_LOCUS4477</name>
    <name evidence="2" type="ORF">CCMP2556_LOCUS4478</name>
</gene>
<dbReference type="EMBL" id="CAXAMN010001838">
    <property type="protein sequence ID" value="CAK8996492.1"/>
    <property type="molecule type" value="Genomic_DNA"/>
</dbReference>
<feature type="non-terminal residue" evidence="2">
    <location>
        <position position="169"/>
    </location>
</feature>
<evidence type="ECO:0000313" key="3">
    <source>
        <dbReference type="Proteomes" id="UP001642484"/>
    </source>
</evidence>
<organism evidence="2 3">
    <name type="scientific">Durusdinium trenchii</name>
    <dbReference type="NCBI Taxonomy" id="1381693"/>
    <lineage>
        <taxon>Eukaryota</taxon>
        <taxon>Sar</taxon>
        <taxon>Alveolata</taxon>
        <taxon>Dinophyceae</taxon>
        <taxon>Suessiales</taxon>
        <taxon>Symbiodiniaceae</taxon>
        <taxon>Durusdinium</taxon>
    </lineage>
</organism>
<evidence type="ECO:0008006" key="4">
    <source>
        <dbReference type="Google" id="ProtNLM"/>
    </source>
</evidence>
<name>A0ABP0I1P0_9DINO</name>
<evidence type="ECO:0000313" key="2">
    <source>
        <dbReference type="EMBL" id="CAK8996494.1"/>
    </source>
</evidence>
<reference evidence="2 3" key="1">
    <citation type="submission" date="2024-02" db="EMBL/GenBank/DDBJ databases">
        <authorList>
            <person name="Chen Y."/>
            <person name="Shah S."/>
            <person name="Dougan E. K."/>
            <person name="Thang M."/>
            <person name="Chan C."/>
        </authorList>
    </citation>
    <scope>NUCLEOTIDE SEQUENCE [LARGE SCALE GENOMIC DNA]</scope>
</reference>
<sequence>VCVTLLPVPWQPWPTGLRVQHIRDALGDGAGLLDQLTAVVNLLAQGRACASVMPVLAGAGLVACPSPLVGSDPLPLGSFSAALREPGLLCPAERKRPCIAFGPGLAAVLLPTIPWSSAVLQEARDKFPALARWATWCYRQASNLQFGDTVLQSSSGVQQGDPLGPLLFA</sequence>
<dbReference type="EMBL" id="CAXAMN010001839">
    <property type="protein sequence ID" value="CAK8996494.1"/>
    <property type="molecule type" value="Genomic_DNA"/>
</dbReference>
<keyword evidence="3" id="KW-1185">Reference proteome</keyword>
<accession>A0ABP0I1P0</accession>
<dbReference type="Proteomes" id="UP001642484">
    <property type="component" value="Unassembled WGS sequence"/>
</dbReference>
<comment type="caution">
    <text evidence="2">The sequence shown here is derived from an EMBL/GenBank/DDBJ whole genome shotgun (WGS) entry which is preliminary data.</text>
</comment>